<dbReference type="RefSeq" id="WP_069159534.1">
    <property type="nucleotide sequence ID" value="NZ_DBFYTC010000109.1"/>
</dbReference>
<reference evidence="2 3" key="1">
    <citation type="submission" date="2016-07" db="EMBL/GenBank/DDBJ databases">
        <title>Characterization of isolates of Eisenbergiella tayi derived from blood cultures, using whole genome sequencing.</title>
        <authorList>
            <person name="Burdz T."/>
            <person name="Wiebe D."/>
            <person name="Huynh C."/>
            <person name="Bernard K."/>
        </authorList>
    </citation>
    <scope>NUCLEOTIDE SEQUENCE [LARGE SCALE GENOMIC DNA]</scope>
    <source>
        <strain evidence="2 3">NML 120489</strain>
    </source>
</reference>
<dbReference type="InterPro" id="IPR050789">
    <property type="entry name" value="Diverse_Enzym_Activities"/>
</dbReference>
<dbReference type="PATRIC" id="fig|1432052.3.peg.7003"/>
<evidence type="ECO:0000259" key="1">
    <source>
        <dbReference type="Pfam" id="PF00144"/>
    </source>
</evidence>
<sequence>MAKTELAVAELIWNIIARKTGNVGKVDFFPQKPAFPFGNTFPEREDGQQPLERAVPESQGVSSAHLAAFLKDLALHENVDIHQIMVVRNNKVICECGFEPYPAGMWHASYSMCKSVTGMAVGMLIGEGRLRLQDKVIDLFGGKKNLLNIFRLKDITVENLLTMTSCVSFNETGIVSGNDWVRGYLESGLIGVPGKKFEYNSMNSYMLSAIITEVTGESLMEYLRPRLWEPMGIQKVFWETCPKGITKGGWGLFLCPEDAAKLGILYLQHGSWKGQQLVPEDWVEMSLKRHVETPSSMSNYGYGYQLWKGGREESFNYNGMLGQDVLAYPDLNMVVVSNAGSKELFQNCVLLGIVKKYFEEDFNPPAVLPEDLRGQIMLQHVIEEMEGRRTGLPVIEKGGWEKRKAVYIRSTLRQKRINYLDGKLYEMEEQQVGLMPLMMQVFHNNFTDGIHKIGFMASGNRLFIDLYEGKEKKSLEVGFVKAVASNVSFNGEIYRIGTKGEFSTDEDGRMVLKIDFAFLEEACRRKLKLYFDENTLEAHWDETPGKEVIMEGLDSLTDLGGKMGFLMNTIKESGGIDVFHLLVERTVQPVCVGKEINTEDEEAAKNEPAYQDQTEE</sequence>
<evidence type="ECO:0000313" key="3">
    <source>
        <dbReference type="Proteomes" id="UP000095003"/>
    </source>
</evidence>
<comment type="caution">
    <text evidence="2">The sequence shown here is derived from an EMBL/GenBank/DDBJ whole genome shotgun (WGS) entry which is preliminary data.</text>
</comment>
<dbReference type="Proteomes" id="UP000095003">
    <property type="component" value="Unassembled WGS sequence"/>
</dbReference>
<proteinExistence type="predicted"/>
<organism evidence="2 3">
    <name type="scientific">Eisenbergiella tayi</name>
    <dbReference type="NCBI Taxonomy" id="1432052"/>
    <lineage>
        <taxon>Bacteria</taxon>
        <taxon>Bacillati</taxon>
        <taxon>Bacillota</taxon>
        <taxon>Clostridia</taxon>
        <taxon>Lachnospirales</taxon>
        <taxon>Lachnospiraceae</taxon>
        <taxon>Eisenbergiella</taxon>
    </lineage>
</organism>
<dbReference type="SUPFAM" id="SSF56601">
    <property type="entry name" value="beta-lactamase/transpeptidase-like"/>
    <property type="match status" value="1"/>
</dbReference>
<protein>
    <submittedName>
        <fullName evidence="2">Putative penicillin-binding protein PbpX</fullName>
    </submittedName>
</protein>
<feature type="domain" description="Beta-lactamase-related" evidence="1">
    <location>
        <begin position="84"/>
        <end position="336"/>
    </location>
</feature>
<dbReference type="PANTHER" id="PTHR43283:SF7">
    <property type="entry name" value="BETA-LACTAMASE-RELATED DOMAIN-CONTAINING PROTEIN"/>
    <property type="match status" value="1"/>
</dbReference>
<dbReference type="Gene3D" id="3.40.710.10">
    <property type="entry name" value="DD-peptidase/beta-lactamase superfamily"/>
    <property type="match status" value="1"/>
</dbReference>
<dbReference type="GeneID" id="93304288"/>
<dbReference type="AlphaFoldDB" id="A0A1E3A0C1"/>
<name>A0A1E3A0C1_9FIRM</name>
<accession>A0A1E3A0C1</accession>
<dbReference type="EMBL" id="MCGI01000010">
    <property type="protein sequence ID" value="ODM02202.1"/>
    <property type="molecule type" value="Genomic_DNA"/>
</dbReference>
<dbReference type="PANTHER" id="PTHR43283">
    <property type="entry name" value="BETA-LACTAMASE-RELATED"/>
    <property type="match status" value="1"/>
</dbReference>
<dbReference type="InterPro" id="IPR001466">
    <property type="entry name" value="Beta-lactam-related"/>
</dbReference>
<dbReference type="Pfam" id="PF00144">
    <property type="entry name" value="Beta-lactamase"/>
    <property type="match status" value="1"/>
</dbReference>
<evidence type="ECO:0000313" key="2">
    <source>
        <dbReference type="EMBL" id="ODM02202.1"/>
    </source>
</evidence>
<dbReference type="InterPro" id="IPR012338">
    <property type="entry name" value="Beta-lactam/transpept-like"/>
</dbReference>
<gene>
    <name evidence="2" type="primary">pbpX</name>
    <name evidence="2" type="ORF">BEH84_06345</name>
</gene>